<evidence type="ECO:0000313" key="16">
    <source>
        <dbReference type="EMBL" id="UXZ94794.1"/>
    </source>
</evidence>
<feature type="transmembrane region" description="Helical" evidence="12">
    <location>
        <begin position="12"/>
        <end position="31"/>
    </location>
</feature>
<feature type="domain" description="Methyl-accepting transducer" evidence="13">
    <location>
        <begin position="271"/>
        <end position="507"/>
    </location>
</feature>
<evidence type="ECO:0000256" key="12">
    <source>
        <dbReference type="SAM" id="Phobius"/>
    </source>
</evidence>
<organism evidence="16 17">
    <name type="scientific">Pseudomonas phytophila</name>
    <dbReference type="NCBI Taxonomy" id="2867264"/>
    <lineage>
        <taxon>Bacteria</taxon>
        <taxon>Pseudomonadati</taxon>
        <taxon>Pseudomonadota</taxon>
        <taxon>Gammaproteobacteria</taxon>
        <taxon>Pseudomonadales</taxon>
        <taxon>Pseudomonadaceae</taxon>
        <taxon>Pseudomonas</taxon>
    </lineage>
</organism>
<comment type="similarity">
    <text evidence="10">Belongs to the methyl-accepting chemotaxis (MCP) protein family.</text>
</comment>
<keyword evidence="2" id="KW-1003">Cell membrane</keyword>
<keyword evidence="9 11" id="KW-0807">Transducer</keyword>
<protein>
    <submittedName>
        <fullName evidence="16">Methyl-accepting chemotaxis protein</fullName>
    </submittedName>
</protein>
<dbReference type="CDD" id="cd11386">
    <property type="entry name" value="MCP_signal"/>
    <property type="match status" value="1"/>
</dbReference>
<dbReference type="RefSeq" id="WP_122705981.1">
    <property type="nucleotide sequence ID" value="NZ_CP081201.1"/>
</dbReference>
<dbReference type="PROSITE" id="PS50885">
    <property type="entry name" value="HAMP"/>
    <property type="match status" value="1"/>
</dbReference>
<reference evidence="16" key="1">
    <citation type="submission" date="2021-08" db="EMBL/GenBank/DDBJ databases">
        <title>Complete genome sequence of Pseudomonas phytophila.</title>
        <authorList>
            <person name="Weir B.S."/>
            <person name="Templeton M.D."/>
            <person name="Arshed S."/>
            <person name="Andersen M.T."/>
            <person name="Jayaraman J."/>
        </authorList>
    </citation>
    <scope>NUCLEOTIDE SEQUENCE</scope>
    <source>
        <strain evidence="16">ICMP 23753</strain>
    </source>
</reference>
<dbReference type="PANTHER" id="PTHR32089">
    <property type="entry name" value="METHYL-ACCEPTING CHEMOTAXIS PROTEIN MCPB"/>
    <property type="match status" value="1"/>
</dbReference>
<feature type="domain" description="HAMP" evidence="15">
    <location>
        <begin position="212"/>
        <end position="266"/>
    </location>
</feature>
<accession>A0ABY6FAH6</accession>
<evidence type="ECO:0000256" key="1">
    <source>
        <dbReference type="ARBA" id="ARBA00004429"/>
    </source>
</evidence>
<dbReference type="SMART" id="SM00304">
    <property type="entry name" value="HAMP"/>
    <property type="match status" value="1"/>
</dbReference>
<dbReference type="InterPro" id="IPR003660">
    <property type="entry name" value="HAMP_dom"/>
</dbReference>
<evidence type="ECO:0000256" key="2">
    <source>
        <dbReference type="ARBA" id="ARBA00022475"/>
    </source>
</evidence>
<keyword evidence="17" id="KW-1185">Reference proteome</keyword>
<feature type="domain" description="T-SNARE coiled-coil homology" evidence="14">
    <location>
        <begin position="458"/>
        <end position="506"/>
    </location>
</feature>
<dbReference type="SMART" id="SM01049">
    <property type="entry name" value="Cache_2"/>
    <property type="match status" value="1"/>
</dbReference>
<dbReference type="InterPro" id="IPR004089">
    <property type="entry name" value="MCPsignal_dom"/>
</dbReference>
<evidence type="ECO:0000256" key="11">
    <source>
        <dbReference type="PROSITE-ProRule" id="PRU00284"/>
    </source>
</evidence>
<evidence type="ECO:0000313" key="17">
    <source>
        <dbReference type="Proteomes" id="UP001063228"/>
    </source>
</evidence>
<dbReference type="SUPFAM" id="SSF58104">
    <property type="entry name" value="Methyl-accepting chemotaxis protein (MCP) signaling domain"/>
    <property type="match status" value="1"/>
</dbReference>
<dbReference type="Gene3D" id="3.30.450.20">
    <property type="entry name" value="PAS domain"/>
    <property type="match status" value="1"/>
</dbReference>
<keyword evidence="4" id="KW-0145">Chemotaxis</keyword>
<evidence type="ECO:0000256" key="3">
    <source>
        <dbReference type="ARBA" id="ARBA00022481"/>
    </source>
</evidence>
<dbReference type="PANTHER" id="PTHR32089:SF119">
    <property type="entry name" value="METHYL-ACCEPTING CHEMOTAXIS PROTEIN CTPL"/>
    <property type="match status" value="1"/>
</dbReference>
<evidence type="ECO:0000259" key="15">
    <source>
        <dbReference type="PROSITE" id="PS50885"/>
    </source>
</evidence>
<evidence type="ECO:0000259" key="14">
    <source>
        <dbReference type="PROSITE" id="PS50192"/>
    </source>
</evidence>
<evidence type="ECO:0000256" key="8">
    <source>
        <dbReference type="ARBA" id="ARBA00023136"/>
    </source>
</evidence>
<dbReference type="SMART" id="SM00283">
    <property type="entry name" value="MA"/>
    <property type="match status" value="1"/>
</dbReference>
<evidence type="ECO:0000256" key="10">
    <source>
        <dbReference type="ARBA" id="ARBA00029447"/>
    </source>
</evidence>
<dbReference type="PROSITE" id="PS50192">
    <property type="entry name" value="T_SNARE"/>
    <property type="match status" value="1"/>
</dbReference>
<dbReference type="Gene3D" id="1.10.287.950">
    <property type="entry name" value="Methyl-accepting chemotaxis protein"/>
    <property type="match status" value="1"/>
</dbReference>
<dbReference type="InterPro" id="IPR004090">
    <property type="entry name" value="Chemotax_Me-accpt_rcpt"/>
</dbReference>
<dbReference type="Pfam" id="PF00015">
    <property type="entry name" value="MCPsignal"/>
    <property type="match status" value="1"/>
</dbReference>
<dbReference type="PRINTS" id="PR00260">
    <property type="entry name" value="CHEMTRNSDUCR"/>
</dbReference>
<comment type="subcellular location">
    <subcellularLocation>
        <location evidence="1">Cell inner membrane</location>
        <topology evidence="1">Multi-pass membrane protein</topology>
    </subcellularLocation>
</comment>
<evidence type="ECO:0000256" key="6">
    <source>
        <dbReference type="ARBA" id="ARBA00022692"/>
    </source>
</evidence>
<dbReference type="CDD" id="cd06225">
    <property type="entry name" value="HAMP"/>
    <property type="match status" value="1"/>
</dbReference>
<evidence type="ECO:0000256" key="9">
    <source>
        <dbReference type="ARBA" id="ARBA00023224"/>
    </source>
</evidence>
<evidence type="ECO:0000256" key="5">
    <source>
        <dbReference type="ARBA" id="ARBA00022519"/>
    </source>
</evidence>
<proteinExistence type="inferred from homology"/>
<evidence type="ECO:0000259" key="13">
    <source>
        <dbReference type="PROSITE" id="PS50111"/>
    </source>
</evidence>
<dbReference type="Proteomes" id="UP001063228">
    <property type="component" value="Chromosome"/>
</dbReference>
<evidence type="ECO:0000256" key="4">
    <source>
        <dbReference type="ARBA" id="ARBA00022500"/>
    </source>
</evidence>
<name>A0ABY6FAH6_9PSED</name>
<dbReference type="PROSITE" id="PS50111">
    <property type="entry name" value="CHEMOTAXIS_TRANSDUC_2"/>
    <property type="match status" value="1"/>
</dbReference>
<dbReference type="EMBL" id="CP081201">
    <property type="protein sequence ID" value="UXZ94794.1"/>
    <property type="molecule type" value="Genomic_DNA"/>
</dbReference>
<keyword evidence="6 12" id="KW-0812">Transmembrane</keyword>
<dbReference type="InterPro" id="IPR033480">
    <property type="entry name" value="sCache_2"/>
</dbReference>
<keyword evidence="7 12" id="KW-1133">Transmembrane helix</keyword>
<keyword evidence="8 12" id="KW-0472">Membrane</keyword>
<feature type="transmembrane region" description="Helical" evidence="12">
    <location>
        <begin position="192"/>
        <end position="215"/>
    </location>
</feature>
<dbReference type="InterPro" id="IPR000727">
    <property type="entry name" value="T_SNARE_dom"/>
</dbReference>
<keyword evidence="3" id="KW-0488">Methylation</keyword>
<keyword evidence="5" id="KW-0997">Cell inner membrane</keyword>
<evidence type="ECO:0000256" key="7">
    <source>
        <dbReference type="ARBA" id="ARBA00022989"/>
    </source>
</evidence>
<dbReference type="Pfam" id="PF00672">
    <property type="entry name" value="HAMP"/>
    <property type="match status" value="1"/>
</dbReference>
<gene>
    <name evidence="16" type="ORF">K3169_20885</name>
</gene>
<sequence length="543" mass="59151">MTMRSLSISRRLWLILVVSVLMLFILTAAMLKQVHTDLYAAKAEKTMHVVQSASGILDYYQGLEAAGTLTREVAQKQALDAIRGMRYNKDDYFWINDMRPVMIMHPMNAKLVGQDLSAIKDPDGFAVFNEMVAVAKEKGAGMVQYRWPKPGASEPVQKISYIKLFTPWGWILGSGVYVDDVKAEFQQQTINAALFSLAIIVIMVLLVIMIARSIVRPLRDSVQAMADIASGESDLTRSLETQGNDEVTQLARHFNAFTAKLRGVVLQLQASANGLEKASSDLGINAEQAQARSQQQSQQMELVATAVNEVTYGVQDVAKNAEHAANEMRDAESQAHQGQVNIDSSLRQIDHLSGTINQAVEVIRTLSSESTQIGGVLEVISSIAEQTNLLALNAAIEAARAGEQGRGFAVVADEVRLLAQRTQKSTAEIQSMIERLQTHSDAAVKVIADSSRSSQLTIEQANQAGQSLTSISQALRNLNSLNASIASATLQQSHVVEDINQNVTQAAQLSQSTAIAAEQSTGASVHLREMSEHLNGLLRQFRV</sequence>
<dbReference type="Pfam" id="PF17200">
    <property type="entry name" value="sCache_2"/>
    <property type="match status" value="1"/>
</dbReference>